<feature type="transmembrane region" description="Helical" evidence="7">
    <location>
        <begin position="134"/>
        <end position="156"/>
    </location>
</feature>
<dbReference type="Proteomes" id="UP000199092">
    <property type="component" value="Chromosome I"/>
</dbReference>
<accession>A0A1H1X380</accession>
<feature type="transmembrane region" description="Helical" evidence="7">
    <location>
        <begin position="91"/>
        <end position="114"/>
    </location>
</feature>
<dbReference type="Gene3D" id="1.10.3470.10">
    <property type="entry name" value="ABC transporter involved in vitamin B12 uptake, BtuC"/>
    <property type="match status" value="1"/>
</dbReference>
<proteinExistence type="inferred from homology"/>
<dbReference type="GO" id="GO:0043190">
    <property type="term" value="C:ATP-binding cassette (ABC) transporter complex"/>
    <property type="evidence" value="ECO:0007669"/>
    <property type="project" value="InterPro"/>
</dbReference>
<keyword evidence="4 7" id="KW-1133">Transmembrane helix</keyword>
<protein>
    <submittedName>
        <fullName evidence="8">Zinc transport system permease protein</fullName>
    </submittedName>
</protein>
<dbReference type="GO" id="GO:0055085">
    <property type="term" value="P:transmembrane transport"/>
    <property type="evidence" value="ECO:0007669"/>
    <property type="project" value="InterPro"/>
</dbReference>
<keyword evidence="5 7" id="KW-0472">Membrane</keyword>
<evidence type="ECO:0000256" key="3">
    <source>
        <dbReference type="ARBA" id="ARBA00022692"/>
    </source>
</evidence>
<keyword evidence="6" id="KW-0813">Transport</keyword>
<dbReference type="AlphaFoldDB" id="A0A1H1X380"/>
<organism evidence="8 9">
    <name type="scientific">Friedmanniella luteola</name>
    <dbReference type="NCBI Taxonomy" id="546871"/>
    <lineage>
        <taxon>Bacteria</taxon>
        <taxon>Bacillati</taxon>
        <taxon>Actinomycetota</taxon>
        <taxon>Actinomycetes</taxon>
        <taxon>Propionibacteriales</taxon>
        <taxon>Nocardioidaceae</taxon>
        <taxon>Friedmanniella</taxon>
    </lineage>
</organism>
<dbReference type="EMBL" id="LT629749">
    <property type="protein sequence ID" value="SDT03622.1"/>
    <property type="molecule type" value="Genomic_DNA"/>
</dbReference>
<keyword evidence="9" id="KW-1185">Reference proteome</keyword>
<evidence type="ECO:0000256" key="4">
    <source>
        <dbReference type="ARBA" id="ARBA00022989"/>
    </source>
</evidence>
<dbReference type="SUPFAM" id="SSF81345">
    <property type="entry name" value="ABC transporter involved in vitamin B12 uptake, BtuC"/>
    <property type="match status" value="1"/>
</dbReference>
<dbReference type="InterPro" id="IPR001626">
    <property type="entry name" value="ABC_TroCD"/>
</dbReference>
<evidence type="ECO:0000256" key="7">
    <source>
        <dbReference type="SAM" id="Phobius"/>
    </source>
</evidence>
<feature type="transmembrane region" description="Helical" evidence="7">
    <location>
        <begin position="168"/>
        <end position="188"/>
    </location>
</feature>
<keyword evidence="3 6" id="KW-0812">Transmembrane</keyword>
<evidence type="ECO:0000256" key="1">
    <source>
        <dbReference type="ARBA" id="ARBA00004141"/>
    </source>
</evidence>
<feature type="transmembrane region" description="Helical" evidence="7">
    <location>
        <begin position="219"/>
        <end position="240"/>
    </location>
</feature>
<comment type="similarity">
    <text evidence="2 6">Belongs to the ABC-3 integral membrane protein family.</text>
</comment>
<sequence>MSELLGFPFMQRALLAALLTGLIAPAIGVYVVQRRLSLLGDGLGHVAIAGVGLALLTGSAPIPVAVVVCIAGAVVVELLRQLGKATGDVGLAILFYGGLAAGVLMSGIAGAGAGALSQYLFGSLTTVTAADLRLVAVLAVVVLVPALGLAPQLFAVCTDEQHARTLGLPVRFYNVLIVVLAAITVSLAMRTVGLLLVSALMVIPVAAAQNLVRGFYATLACAMAVGALVAVGGATGSYYADAAPGALIVVLAIAVFALSWPVSVLVRRRRAVLELPVDPAAALDGAGHVVAEDVHPHRHDEGCGHRALRHGDHTDYVHEGHRHAAHADHYDEH</sequence>
<feature type="transmembrane region" description="Helical" evidence="7">
    <location>
        <begin position="246"/>
        <end position="266"/>
    </location>
</feature>
<dbReference type="PANTHER" id="PTHR30477">
    <property type="entry name" value="ABC-TRANSPORTER METAL-BINDING PROTEIN"/>
    <property type="match status" value="1"/>
</dbReference>
<evidence type="ECO:0000313" key="9">
    <source>
        <dbReference type="Proteomes" id="UP000199092"/>
    </source>
</evidence>
<dbReference type="STRING" id="546871.SAMN04488543_2898"/>
<dbReference type="Pfam" id="PF00950">
    <property type="entry name" value="ABC-3"/>
    <property type="match status" value="1"/>
</dbReference>
<dbReference type="InterPro" id="IPR037294">
    <property type="entry name" value="ABC_BtuC-like"/>
</dbReference>
<evidence type="ECO:0000313" key="8">
    <source>
        <dbReference type="EMBL" id="SDT03622.1"/>
    </source>
</evidence>
<dbReference type="PANTHER" id="PTHR30477:SF0">
    <property type="entry name" value="METAL TRANSPORT SYSTEM MEMBRANE PROTEIN TM_0125-RELATED"/>
    <property type="match status" value="1"/>
</dbReference>
<evidence type="ECO:0000256" key="5">
    <source>
        <dbReference type="ARBA" id="ARBA00023136"/>
    </source>
</evidence>
<evidence type="ECO:0000256" key="2">
    <source>
        <dbReference type="ARBA" id="ARBA00008034"/>
    </source>
</evidence>
<dbReference type="CDD" id="cd06550">
    <property type="entry name" value="TM_ABC_iron-siderophores_like"/>
    <property type="match status" value="1"/>
</dbReference>
<name>A0A1H1X380_9ACTN</name>
<gene>
    <name evidence="8" type="ORF">SAMN04488543_2898</name>
</gene>
<reference evidence="8 9" key="1">
    <citation type="submission" date="2016-10" db="EMBL/GenBank/DDBJ databases">
        <authorList>
            <person name="de Groot N.N."/>
        </authorList>
    </citation>
    <scope>NUCLEOTIDE SEQUENCE [LARGE SCALE GENOMIC DNA]</scope>
    <source>
        <strain evidence="8 9">DSM 21741</strain>
    </source>
</reference>
<feature type="transmembrane region" description="Helical" evidence="7">
    <location>
        <begin position="52"/>
        <end position="79"/>
    </location>
</feature>
<evidence type="ECO:0000256" key="6">
    <source>
        <dbReference type="RuleBase" id="RU003943"/>
    </source>
</evidence>
<comment type="subcellular location">
    <subcellularLocation>
        <location evidence="6">Cell membrane</location>
        <topology evidence="6">Multi-pass membrane protein</topology>
    </subcellularLocation>
    <subcellularLocation>
        <location evidence="1">Membrane</location>
        <topology evidence="1">Multi-pass membrane protein</topology>
    </subcellularLocation>
</comment>
<dbReference type="GO" id="GO:0010043">
    <property type="term" value="P:response to zinc ion"/>
    <property type="evidence" value="ECO:0007669"/>
    <property type="project" value="TreeGrafter"/>
</dbReference>